<sequence length="51" mass="5869">MPISSTTEIDRQERFIFYPLNVTIDQDLRDNSKALVDGSKPTPCWDKVVLD</sequence>
<accession>A0A5D2H3G6</accession>
<dbReference type="Proteomes" id="UP000323506">
    <property type="component" value="Chromosome A03"/>
</dbReference>
<protein>
    <submittedName>
        <fullName evidence="1">Uncharacterized protein</fullName>
    </submittedName>
</protein>
<proteinExistence type="predicted"/>
<name>A0A5D2H3G6_GOSDA</name>
<evidence type="ECO:0000313" key="2">
    <source>
        <dbReference type="Proteomes" id="UP000323506"/>
    </source>
</evidence>
<reference evidence="1 2" key="1">
    <citation type="submission" date="2019-06" db="EMBL/GenBank/DDBJ databases">
        <title>WGS assembly of Gossypium darwinii.</title>
        <authorList>
            <person name="Chen Z.J."/>
            <person name="Sreedasyam A."/>
            <person name="Ando A."/>
            <person name="Song Q."/>
            <person name="De L."/>
            <person name="Hulse-Kemp A."/>
            <person name="Ding M."/>
            <person name="Ye W."/>
            <person name="Kirkbride R."/>
            <person name="Jenkins J."/>
            <person name="Plott C."/>
            <person name="Lovell J."/>
            <person name="Lin Y.-M."/>
            <person name="Vaughn R."/>
            <person name="Liu B."/>
            <person name="Li W."/>
            <person name="Simpson S."/>
            <person name="Scheffler B."/>
            <person name="Saski C."/>
            <person name="Grover C."/>
            <person name="Hu G."/>
            <person name="Conover J."/>
            <person name="Carlson J."/>
            <person name="Shu S."/>
            <person name="Boston L."/>
            <person name="Williams M."/>
            <person name="Peterson D."/>
            <person name="Mcgee K."/>
            <person name="Jones D."/>
            <person name="Wendel J."/>
            <person name="Stelly D."/>
            <person name="Grimwood J."/>
            <person name="Schmutz J."/>
        </authorList>
    </citation>
    <scope>NUCLEOTIDE SEQUENCE [LARGE SCALE GENOMIC DNA]</scope>
    <source>
        <strain evidence="1">1808015.09</strain>
    </source>
</reference>
<dbReference type="EMBL" id="CM017690">
    <property type="protein sequence ID" value="TYH24923.1"/>
    <property type="molecule type" value="Genomic_DNA"/>
</dbReference>
<dbReference type="AlphaFoldDB" id="A0A5D2H3G6"/>
<keyword evidence="2" id="KW-1185">Reference proteome</keyword>
<organism evidence="1 2">
    <name type="scientific">Gossypium darwinii</name>
    <name type="common">Darwin's cotton</name>
    <name type="synonym">Gossypium barbadense var. darwinii</name>
    <dbReference type="NCBI Taxonomy" id="34276"/>
    <lineage>
        <taxon>Eukaryota</taxon>
        <taxon>Viridiplantae</taxon>
        <taxon>Streptophyta</taxon>
        <taxon>Embryophyta</taxon>
        <taxon>Tracheophyta</taxon>
        <taxon>Spermatophyta</taxon>
        <taxon>Magnoliopsida</taxon>
        <taxon>eudicotyledons</taxon>
        <taxon>Gunneridae</taxon>
        <taxon>Pentapetalae</taxon>
        <taxon>rosids</taxon>
        <taxon>malvids</taxon>
        <taxon>Malvales</taxon>
        <taxon>Malvaceae</taxon>
        <taxon>Malvoideae</taxon>
        <taxon>Gossypium</taxon>
    </lineage>
</organism>
<evidence type="ECO:0000313" key="1">
    <source>
        <dbReference type="EMBL" id="TYH24923.1"/>
    </source>
</evidence>
<gene>
    <name evidence="1" type="ORF">ES288_A03G128800v1</name>
</gene>